<evidence type="ECO:0000313" key="3">
    <source>
        <dbReference type="Proteomes" id="UP000398619"/>
    </source>
</evidence>
<reference evidence="2 3" key="1">
    <citation type="submission" date="2019-07" db="EMBL/GenBank/DDBJ databases">
        <authorList>
            <person name="Hibberd C M."/>
            <person name="Gehrig L. J."/>
            <person name="Chang H.-W."/>
            <person name="Venkatesh S."/>
        </authorList>
    </citation>
    <scope>NUCLEOTIDE SEQUENCE [LARGE SCALE GENOMIC DNA]</scope>
    <source>
        <strain evidence="2">Dorea_longicatena_SSTS_Bg7063</strain>
    </source>
</reference>
<gene>
    <name evidence="2" type="ORF">DLSSTS7063_02656</name>
</gene>
<dbReference type="InterPro" id="IPR003593">
    <property type="entry name" value="AAA+_ATPase"/>
</dbReference>
<dbReference type="Gene3D" id="3.40.50.300">
    <property type="entry name" value="P-loop containing nucleotide triphosphate hydrolases"/>
    <property type="match status" value="1"/>
</dbReference>
<dbReference type="Proteomes" id="UP000398619">
    <property type="component" value="Unassembled WGS sequence"/>
</dbReference>
<dbReference type="SMART" id="SM00382">
    <property type="entry name" value="AAA"/>
    <property type="match status" value="1"/>
</dbReference>
<dbReference type="AlphaFoldDB" id="A0A564UJW9"/>
<dbReference type="SUPFAM" id="SSF52540">
    <property type="entry name" value="P-loop containing nucleoside triphosphate hydrolases"/>
    <property type="match status" value="1"/>
</dbReference>
<sequence length="340" mass="37765">MKQIENEMNVNVPLEVIKASEIEPKEVKWLWYPYIPFGKVTLLQGDPGDGKSKLMLSIAALLSKGEPLPFMDSEEETPMTIIYQTTEDDADDTVVPRFNSAGGNGENLIFIKEDEKSLSFGDNRIREAIEKYKAKLLILDPMSSYIGEGCSMNNANETRAEFNHLIAVAKDTGCAIVIIAHMNKMKDSNPLYRTNGSIDIAGAVRSILAVARTPNKEAPAERYLVQVKSNLAPMGSAILFEVAEKGVNFISEMEMTAEEVFQSLAPKMGRPNDKEIKAQEYILEMLKDGEMLATDCEVKLQAEGFKKSTVKKAKKKAGVLSQKKGFQWYWSLPAGEIPNE</sequence>
<dbReference type="RefSeq" id="WP_144101355.1">
    <property type="nucleotide sequence ID" value="NZ_CABHNM010000063.1"/>
</dbReference>
<dbReference type="Pfam" id="PF13481">
    <property type="entry name" value="AAA_25"/>
    <property type="match status" value="1"/>
</dbReference>
<dbReference type="EMBL" id="CABHNM010000063">
    <property type="protein sequence ID" value="VUX19800.1"/>
    <property type="molecule type" value="Genomic_DNA"/>
</dbReference>
<protein>
    <submittedName>
        <fullName evidence="2">DNA repair protein RadA</fullName>
    </submittedName>
</protein>
<organism evidence="2 3">
    <name type="scientific">Dorea longicatena</name>
    <dbReference type="NCBI Taxonomy" id="88431"/>
    <lineage>
        <taxon>Bacteria</taxon>
        <taxon>Bacillati</taxon>
        <taxon>Bacillota</taxon>
        <taxon>Clostridia</taxon>
        <taxon>Lachnospirales</taxon>
        <taxon>Lachnospiraceae</taxon>
        <taxon>Dorea</taxon>
    </lineage>
</organism>
<evidence type="ECO:0000313" key="2">
    <source>
        <dbReference type="EMBL" id="VUX19800.1"/>
    </source>
</evidence>
<proteinExistence type="predicted"/>
<name>A0A564UJW9_9FIRM</name>
<accession>A0A564UJW9</accession>
<dbReference type="InterPro" id="IPR027417">
    <property type="entry name" value="P-loop_NTPase"/>
</dbReference>
<feature type="domain" description="AAA+ ATPase" evidence="1">
    <location>
        <begin position="37"/>
        <end position="215"/>
    </location>
</feature>
<evidence type="ECO:0000259" key="1">
    <source>
        <dbReference type="SMART" id="SM00382"/>
    </source>
</evidence>